<dbReference type="InterPro" id="IPR010496">
    <property type="entry name" value="AL/BT2_dom"/>
</dbReference>
<dbReference type="KEGG" id="gfm:Enr17x_06800"/>
<dbReference type="Proteomes" id="UP000318313">
    <property type="component" value="Chromosome"/>
</dbReference>
<feature type="signal peptide" evidence="1">
    <location>
        <begin position="1"/>
        <end position="24"/>
    </location>
</feature>
<evidence type="ECO:0000313" key="4">
    <source>
        <dbReference type="Proteomes" id="UP000318313"/>
    </source>
</evidence>
<feature type="chain" id="PRO_5022092505" description="3-keto-alpha-glucoside-1,2-lyase/3-keto-2-hydroxy-glucal hydratase domain-containing protein" evidence="1">
    <location>
        <begin position="25"/>
        <end position="266"/>
    </location>
</feature>
<dbReference type="AlphaFoldDB" id="A0A518I6D5"/>
<organism evidence="3 4">
    <name type="scientific">Gimesia fumaroli</name>
    <dbReference type="NCBI Taxonomy" id="2527976"/>
    <lineage>
        <taxon>Bacteria</taxon>
        <taxon>Pseudomonadati</taxon>
        <taxon>Planctomycetota</taxon>
        <taxon>Planctomycetia</taxon>
        <taxon>Planctomycetales</taxon>
        <taxon>Planctomycetaceae</taxon>
        <taxon>Gimesia</taxon>
    </lineage>
</organism>
<feature type="domain" description="3-keto-alpha-glucoside-1,2-lyase/3-keto-2-hydroxy-glucal hydratase" evidence="2">
    <location>
        <begin position="33"/>
        <end position="261"/>
    </location>
</feature>
<dbReference type="Gene3D" id="2.60.120.560">
    <property type="entry name" value="Exo-inulinase, domain 1"/>
    <property type="match status" value="1"/>
</dbReference>
<sequence length="266" mass="29694" precursor="true">MKSASVLLLCSCLFLNLCLQDALSAEKTKAQGKWITLFNGKDLDDWTVKIRGYDAGDNFGNTFRVEDGLLKVGYDQYDEFAEKFGHLFYKDSFSNYIIRVEYRFTGEQSKGGPGWAFRNSGIMVHGQSPESMSKDQKFPVSIEVQLLGGKGTGKRPTANLCTPGTHVVMDGKLFKPHCINSSSKTYHGDQWVTAEVEVRGNKIIKHIIDGETVLSYTKPQLDDQDADAKKLIEKGSPIMLDKGTISLQSESHPIEFRKVELMKLAP</sequence>
<evidence type="ECO:0000256" key="1">
    <source>
        <dbReference type="SAM" id="SignalP"/>
    </source>
</evidence>
<protein>
    <recommendedName>
        <fullName evidence="2">3-keto-alpha-glucoside-1,2-lyase/3-keto-2-hydroxy-glucal hydratase domain-containing protein</fullName>
    </recommendedName>
</protein>
<dbReference type="GO" id="GO:0016787">
    <property type="term" value="F:hydrolase activity"/>
    <property type="evidence" value="ECO:0007669"/>
    <property type="project" value="InterPro"/>
</dbReference>
<name>A0A518I6D5_9PLAN</name>
<proteinExistence type="predicted"/>
<reference evidence="3 4" key="1">
    <citation type="submission" date="2019-03" db="EMBL/GenBank/DDBJ databases">
        <title>Deep-cultivation of Planctomycetes and their phenomic and genomic characterization uncovers novel biology.</title>
        <authorList>
            <person name="Wiegand S."/>
            <person name="Jogler M."/>
            <person name="Boedeker C."/>
            <person name="Pinto D."/>
            <person name="Vollmers J."/>
            <person name="Rivas-Marin E."/>
            <person name="Kohn T."/>
            <person name="Peeters S.H."/>
            <person name="Heuer A."/>
            <person name="Rast P."/>
            <person name="Oberbeckmann S."/>
            <person name="Bunk B."/>
            <person name="Jeske O."/>
            <person name="Meyerdierks A."/>
            <person name="Storesund J.E."/>
            <person name="Kallscheuer N."/>
            <person name="Luecker S."/>
            <person name="Lage O.M."/>
            <person name="Pohl T."/>
            <person name="Merkel B.J."/>
            <person name="Hornburger P."/>
            <person name="Mueller R.-W."/>
            <person name="Bruemmer F."/>
            <person name="Labrenz M."/>
            <person name="Spormann A.M."/>
            <person name="Op den Camp H."/>
            <person name="Overmann J."/>
            <person name="Amann R."/>
            <person name="Jetten M.S.M."/>
            <person name="Mascher T."/>
            <person name="Medema M.H."/>
            <person name="Devos D.P."/>
            <person name="Kaster A.-K."/>
            <person name="Ovreas L."/>
            <person name="Rohde M."/>
            <person name="Galperin M.Y."/>
            <person name="Jogler C."/>
        </authorList>
    </citation>
    <scope>NUCLEOTIDE SEQUENCE [LARGE SCALE GENOMIC DNA]</scope>
    <source>
        <strain evidence="3 4">Enr17</strain>
    </source>
</reference>
<dbReference type="Pfam" id="PF06439">
    <property type="entry name" value="3keto-disac_hyd"/>
    <property type="match status" value="1"/>
</dbReference>
<dbReference type="EMBL" id="CP037452">
    <property type="protein sequence ID" value="QDV48667.1"/>
    <property type="molecule type" value="Genomic_DNA"/>
</dbReference>
<accession>A0A518I6D5</accession>
<gene>
    <name evidence="3" type="ORF">Enr17x_06800</name>
</gene>
<dbReference type="RefSeq" id="WP_232100932.1">
    <property type="nucleotide sequence ID" value="NZ_CP037452.1"/>
</dbReference>
<evidence type="ECO:0000259" key="2">
    <source>
        <dbReference type="Pfam" id="PF06439"/>
    </source>
</evidence>
<evidence type="ECO:0000313" key="3">
    <source>
        <dbReference type="EMBL" id="QDV48667.1"/>
    </source>
</evidence>
<keyword evidence="1" id="KW-0732">Signal</keyword>
<keyword evidence="4" id="KW-1185">Reference proteome</keyword>